<accession>A0A345DQU4</accession>
<keyword evidence="2" id="KW-1185">Reference proteome</keyword>
<gene>
    <name evidence="1" type="ORF">SDAV_001625</name>
</gene>
<evidence type="ECO:0000313" key="1">
    <source>
        <dbReference type="EMBL" id="AXF96585.1"/>
    </source>
</evidence>
<dbReference type="AlphaFoldDB" id="A0A345DQU4"/>
<evidence type="ECO:0000313" key="2">
    <source>
        <dbReference type="Proteomes" id="UP000253689"/>
    </source>
</evidence>
<organism evidence="1 2">
    <name type="scientific">Spiroplasma phoeniceum P40</name>
    <dbReference type="NCBI Taxonomy" id="1276259"/>
    <lineage>
        <taxon>Bacteria</taxon>
        <taxon>Bacillati</taxon>
        <taxon>Mycoplasmatota</taxon>
        <taxon>Mollicutes</taxon>
        <taxon>Entomoplasmatales</taxon>
        <taxon>Spiroplasmataceae</taxon>
        <taxon>Spiroplasma</taxon>
    </lineage>
</organism>
<dbReference type="Proteomes" id="UP000253689">
    <property type="component" value="Chromosome"/>
</dbReference>
<reference evidence="2" key="1">
    <citation type="submission" date="2018-07" db="EMBL/GenBank/DDBJ databases">
        <title>Complete Genome Sequence of Spiroplasma phoeniceum.</title>
        <authorList>
            <person name="Davis R.E."/>
            <person name="Shao J.Y."/>
            <person name="Zhao Y."/>
            <person name="Silver A."/>
            <person name="Stump z."/>
            <person name="Gasparich G."/>
        </authorList>
    </citation>
    <scope>NUCLEOTIDE SEQUENCE [LARGE SCALE GENOMIC DNA]</scope>
    <source>
        <strain evidence="2">P40</strain>
    </source>
</reference>
<dbReference type="EMBL" id="CP031088">
    <property type="protein sequence ID" value="AXF96585.1"/>
    <property type="molecule type" value="Genomic_DNA"/>
</dbReference>
<name>A0A345DQU4_9MOLU</name>
<proteinExistence type="predicted"/>
<protein>
    <submittedName>
        <fullName evidence="1">Uncharacterized protein</fullName>
    </submittedName>
</protein>
<sequence length="72" mass="8321">MKTIYQITNSNNQFIGNIKHPTIKDINLIKLQINKHSKNGVKKLKPGIVDDKIPKNLFADLFLNWVAFFQVI</sequence>
<dbReference type="KEGG" id="sphh:SDAV_001625"/>